<dbReference type="CDD" id="cd09076">
    <property type="entry name" value="L1-EN"/>
    <property type="match status" value="1"/>
</dbReference>
<dbReference type="Proteomes" id="UP000265080">
    <property type="component" value="Chromosome 1"/>
</dbReference>
<reference evidence="2 3" key="1">
    <citation type="submission" date="2018-03" db="EMBL/GenBank/DDBJ databases">
        <title>Finding Nemo's genes: A chromosome-scale reference assembly of the genome of the orange clownfish Amphiprion percula.</title>
        <authorList>
            <person name="Lehmann R."/>
        </authorList>
    </citation>
    <scope>NUCLEOTIDE SEQUENCE</scope>
</reference>
<proteinExistence type="predicted"/>
<name>A0A3P8RWR8_AMPPE</name>
<dbReference type="CDD" id="cd01650">
    <property type="entry name" value="RT_nLTR_like"/>
    <property type="match status" value="1"/>
</dbReference>
<sequence>MQSVQKTLPQYGLRSQIQRQAPEDTEGNMAAGQTADPQIDMASELTTIKTLLQGVASDMTGLKSGMDAVQATVEKLGSRMAEARISALEDEGRLRGNAAETAAATIKQLQERVAYLEDAGRRNNVRIVGVEEGTEGKDLNVFISSLLSETLNIEMTRDFEIERSYRAGPRRSGDRHIIIRFLKLRAREEVLRAAREKGRVERQGKRISFFQDLSQDIIQRGVAILTRKNLNIKVHKQYSDKDGRWVAIDVDLFGVRYSLINIYAPNTDSPEFFIDICNIAKQMGNLYVIIGGDFNQIRDPALDKSSSTNNRPKQKSVLTVDTMVEELGLVDIWRLLYSHEREYTFYSNPHSTYSRIDYFLISKQLVGMTVSASIGNIVLSAHAPVETVLSLGPRAREPMTRWRLNTSLLQNETSSKFLKQEIFEYWDQNEGTASNPGLEWDAFKAYLRGRLIQHCSFLKKQSIRRLQELEREIKDLEKIYAHQPNLMILSHLSKLKFELNSILQKKVEFALFQCKQRYYEQGEAAGKFLAQRVKQQYSCNLIPAVENEEGTLVTDTGEINETFKLFYKKLYTSQCNTDQDDIDHFLSRVHLPSLSIEEQRDIGGDITLEEVKQAIKKLSAGKSPGDDGFPTDFYKAFSDILAPRLPKVFQDALQRGSMPESMQSIVITLSHKKGKNPLQCGSYRPVSLINVDAKILAKILATRLEKFLPSLIHPDQVGFVKGRHSADNVRRLLHLMWQEKDSAEPRVAFSLDAEKAFDRVEWAYLFRTLHGFGLGSSFINWVKLLYHSPRASVLTNGRRSTPFPLFRGTRQGCPLSPLIFALALEPLAIAIRDNVNIKGIKTGQVEHKLLLYADDILLVSTNPEVAVPHMLSVIGSFATISGYKVNWGKSEAMPLSKGCLPEVRRGWQFRWLPSGLTYLGIYLTPGLKDIMEENLLPLILKIESKLQNWDKLRLSLLGKINILKMIVVPQINYIIYMLPLNFPLPVLKKFNKIVETFLWSGKRPSLNRTKLYAAKEDGGLGMPRVDWYHYAFSLNQLSKIYGADGQIPAWVSTERELTEPFSIHAFITQTEGEIPCNSPLLRFARETWRTSHQIVGKHFRINQLSLSSPLANNHLFPPSQIDSTFKMWHKKGLVFFKDLFVKGTFIPFKTIQKNYNIPKTHFFRFLQIRSFASKYCKPQMASSKNIDEILALNPYKKGTISKIYTIIQNISAFSWRKMKSGVSNGSIKNRVSLHPYRLHYSNDKLAKIYPNFSPTCIRCHQTRATTGHMFWNCQSLNSFWKNISEVLSYMCRKLITVSPFISIFGVPPPEITVPASQAKAIAFASLMARRLILLQWKSDKPPSFDSWIREMLSMLQLEKLRYSRANCLENFRVTWSLFFEYVQNLCDPPCDQMLSFIYRNKKKREKANSEASDNSCFRNSREKINCRL</sequence>
<evidence type="ECO:0000259" key="1">
    <source>
        <dbReference type="PROSITE" id="PS50878"/>
    </source>
</evidence>
<dbReference type="InterPro" id="IPR036691">
    <property type="entry name" value="Endo/exonu/phosph_ase_sf"/>
</dbReference>
<feature type="domain" description="Reverse transcriptase" evidence="1">
    <location>
        <begin position="651"/>
        <end position="923"/>
    </location>
</feature>
<dbReference type="InterPro" id="IPR043636">
    <property type="entry name" value="L1_RRM_dom"/>
</dbReference>
<reference evidence="2" key="2">
    <citation type="submission" date="2025-08" db="UniProtKB">
        <authorList>
            <consortium name="Ensembl"/>
        </authorList>
    </citation>
    <scope>IDENTIFICATION</scope>
</reference>
<organism evidence="2 3">
    <name type="scientific">Amphiprion percula</name>
    <name type="common">Orange clownfish</name>
    <name type="synonym">Lutjanus percula</name>
    <dbReference type="NCBI Taxonomy" id="161767"/>
    <lineage>
        <taxon>Eukaryota</taxon>
        <taxon>Metazoa</taxon>
        <taxon>Chordata</taxon>
        <taxon>Craniata</taxon>
        <taxon>Vertebrata</taxon>
        <taxon>Euteleostomi</taxon>
        <taxon>Actinopterygii</taxon>
        <taxon>Neopterygii</taxon>
        <taxon>Teleostei</taxon>
        <taxon>Neoteleostei</taxon>
        <taxon>Acanthomorphata</taxon>
        <taxon>Ovalentaria</taxon>
        <taxon>Pomacentridae</taxon>
        <taxon>Amphiprion</taxon>
    </lineage>
</organism>
<evidence type="ECO:0000313" key="3">
    <source>
        <dbReference type="Proteomes" id="UP000265080"/>
    </source>
</evidence>
<dbReference type="Pfam" id="PF00078">
    <property type="entry name" value="RVT_1"/>
    <property type="match status" value="1"/>
</dbReference>
<dbReference type="GeneTree" id="ENSGT00940000163630"/>
<dbReference type="Gene3D" id="3.60.10.10">
    <property type="entry name" value="Endonuclease/exonuclease/phosphatase"/>
    <property type="match status" value="1"/>
</dbReference>
<protein>
    <recommendedName>
        <fullName evidence="1">Reverse transcriptase domain-containing protein</fullName>
    </recommendedName>
</protein>
<accession>A0A3P8RWR8</accession>
<dbReference type="OMA" id="CFRTHTH"/>
<dbReference type="InterPro" id="IPR000477">
    <property type="entry name" value="RT_dom"/>
</dbReference>
<reference evidence="2" key="3">
    <citation type="submission" date="2025-09" db="UniProtKB">
        <authorList>
            <consortium name="Ensembl"/>
        </authorList>
    </citation>
    <scope>IDENTIFICATION</scope>
</reference>
<dbReference type="SUPFAM" id="SSF56672">
    <property type="entry name" value="DNA/RNA polymerases"/>
    <property type="match status" value="1"/>
</dbReference>
<dbReference type="InterPro" id="IPR043502">
    <property type="entry name" value="DNA/RNA_pol_sf"/>
</dbReference>
<dbReference type="PANTHER" id="PTHR31635">
    <property type="entry name" value="REVERSE TRANSCRIPTASE DOMAIN-CONTAINING PROTEIN-RELATED"/>
    <property type="match status" value="1"/>
</dbReference>
<dbReference type="Ensembl" id="ENSAPET00000005230.1">
    <property type="protein sequence ID" value="ENSAPEP00000005093.1"/>
    <property type="gene ID" value="ENSAPEG00000003655.1"/>
</dbReference>
<dbReference type="PANTHER" id="PTHR31635:SF196">
    <property type="entry name" value="REVERSE TRANSCRIPTASE DOMAIN-CONTAINING PROTEIN-RELATED"/>
    <property type="match status" value="1"/>
</dbReference>
<evidence type="ECO:0000313" key="2">
    <source>
        <dbReference type="Ensembl" id="ENSAPEP00000005093.1"/>
    </source>
</evidence>
<dbReference type="SUPFAM" id="SSF56219">
    <property type="entry name" value="DNase I-like"/>
    <property type="match status" value="1"/>
</dbReference>
<dbReference type="Pfam" id="PF02994">
    <property type="entry name" value="Transposase_22"/>
    <property type="match status" value="1"/>
</dbReference>
<dbReference type="PROSITE" id="PS50878">
    <property type="entry name" value="RT_POL"/>
    <property type="match status" value="1"/>
</dbReference>
<keyword evidence="3" id="KW-1185">Reference proteome</keyword>
<dbReference type="STRING" id="161767.ENSAPEP00000005093"/>